<evidence type="ECO:0000256" key="2">
    <source>
        <dbReference type="SAM" id="Phobius"/>
    </source>
</evidence>
<evidence type="ECO:0000313" key="3">
    <source>
        <dbReference type="EMBL" id="KAK6945934.1"/>
    </source>
</evidence>
<organism evidence="3 4">
    <name type="scientific">Dillenia turbinata</name>
    <dbReference type="NCBI Taxonomy" id="194707"/>
    <lineage>
        <taxon>Eukaryota</taxon>
        <taxon>Viridiplantae</taxon>
        <taxon>Streptophyta</taxon>
        <taxon>Embryophyta</taxon>
        <taxon>Tracheophyta</taxon>
        <taxon>Spermatophyta</taxon>
        <taxon>Magnoliopsida</taxon>
        <taxon>eudicotyledons</taxon>
        <taxon>Gunneridae</taxon>
        <taxon>Pentapetalae</taxon>
        <taxon>Dilleniales</taxon>
        <taxon>Dilleniaceae</taxon>
        <taxon>Dillenia</taxon>
    </lineage>
</organism>
<feature type="non-terminal residue" evidence="3">
    <location>
        <position position="1"/>
    </location>
</feature>
<dbReference type="EMBL" id="JBAMMX010000002">
    <property type="protein sequence ID" value="KAK6945934.1"/>
    <property type="molecule type" value="Genomic_DNA"/>
</dbReference>
<dbReference type="PANTHER" id="PTHR34775:SF4">
    <property type="entry name" value="TRANSMEMBRANE PROTEIN"/>
    <property type="match status" value="1"/>
</dbReference>
<keyword evidence="2" id="KW-1133">Transmembrane helix</keyword>
<feature type="transmembrane region" description="Helical" evidence="2">
    <location>
        <begin position="571"/>
        <end position="592"/>
    </location>
</feature>
<feature type="compositionally biased region" description="Polar residues" evidence="1">
    <location>
        <begin position="537"/>
        <end position="553"/>
    </location>
</feature>
<dbReference type="AlphaFoldDB" id="A0AAN8WA38"/>
<feature type="compositionally biased region" description="Low complexity" evidence="1">
    <location>
        <begin position="1"/>
        <end position="21"/>
    </location>
</feature>
<feature type="region of interest" description="Disordered" evidence="1">
    <location>
        <begin position="1"/>
        <end position="45"/>
    </location>
</feature>
<protein>
    <submittedName>
        <fullName evidence="3">Uncharacterized protein</fullName>
    </submittedName>
</protein>
<feature type="transmembrane region" description="Helical" evidence="2">
    <location>
        <begin position="344"/>
        <end position="367"/>
    </location>
</feature>
<feature type="region of interest" description="Disordered" evidence="1">
    <location>
        <begin position="644"/>
        <end position="733"/>
    </location>
</feature>
<keyword evidence="4" id="KW-1185">Reference proteome</keyword>
<feature type="compositionally biased region" description="Acidic residues" evidence="1">
    <location>
        <begin position="279"/>
        <end position="288"/>
    </location>
</feature>
<keyword evidence="2" id="KW-0472">Membrane</keyword>
<name>A0AAN8WA38_9MAGN</name>
<evidence type="ECO:0000256" key="1">
    <source>
        <dbReference type="SAM" id="MobiDB-lite"/>
    </source>
</evidence>
<comment type="caution">
    <text evidence="3">The sequence shown here is derived from an EMBL/GenBank/DDBJ whole genome shotgun (WGS) entry which is preliminary data.</text>
</comment>
<reference evidence="3 4" key="1">
    <citation type="submission" date="2023-12" db="EMBL/GenBank/DDBJ databases">
        <title>A high-quality genome assembly for Dillenia turbinata (Dilleniales).</title>
        <authorList>
            <person name="Chanderbali A."/>
        </authorList>
    </citation>
    <scope>NUCLEOTIDE SEQUENCE [LARGE SCALE GENOMIC DNA]</scope>
    <source>
        <strain evidence="3">LSX21</strain>
        <tissue evidence="3">Leaf</tissue>
    </source>
</reference>
<proteinExistence type="predicted"/>
<feature type="compositionally biased region" description="Polar residues" evidence="1">
    <location>
        <begin position="700"/>
        <end position="709"/>
    </location>
</feature>
<evidence type="ECO:0000313" key="4">
    <source>
        <dbReference type="Proteomes" id="UP001370490"/>
    </source>
</evidence>
<feature type="compositionally biased region" description="Low complexity" evidence="1">
    <location>
        <begin position="686"/>
        <end position="699"/>
    </location>
</feature>
<feature type="compositionally biased region" description="Polar residues" evidence="1">
    <location>
        <begin position="646"/>
        <end position="658"/>
    </location>
</feature>
<feature type="compositionally biased region" description="Basic and acidic residues" evidence="1">
    <location>
        <begin position="659"/>
        <end position="673"/>
    </location>
</feature>
<sequence length="733" mass="81377">IFSSLRSMASRSSSPVSIRPNPKSRTPENINPMRRSFTGNPFAKPSIVANPRSFNPHTLANSPAGVADYGRRNSIGKEASKISAASPKKKILADRNESVRVSVASPTPEGNSQIVSPIPILASEDSDIKKSRTGSNQKKTVRFVDLVLRESERFSSVEISDLKSSISEEPRKIETIPDDLLLNSMISEDFDGNPLIDSNNIDSRSDVVRVYYSSSPTLAPLDADPSLPSYDPKTNYLSPRPQFLHYKPNPRIEVLLNRRLSSEGGKRLEDRFRDESFSDGETLEEYASEDSQKEADKSSSSFLVEKDTMTSEDEETHEAKPEPNSTIEAKRVSNSKPFFSKSKLISLLFILSLAFLSISFTVSPPIINNSMFKDLSIVKAYFPPEILASGKAKINGVAQNPRLWSDNSISYLSKMVSVWKEIGKLDPLNLGNVTASEEPSVDGHGPSIYTENEREEFDVNVGTEYMRGVEYEDEEMEEKDLPQTEANEKMIEAIDEQVSVSDSQASDNPVLEAFDSWEVEGENEEIHSPEIEDDQNEPNCLTSESDSPLENSQDLQATPSLFEKAIADKTLMGVLVSLFLLGLIIVATTLYLKWEKKSNMNSAISVQKPVIKKCTSSPGLDSEEHTYQQKPSSRTVVDMLGESCPSEMSSFQRSPSYTNRDHGATSEVRSQERKTRKIARRESLASSSDYSMGSPSYGSFTTYETIHNKNGSKEEAVTPVRRSSRLRNPVTSL</sequence>
<dbReference type="Proteomes" id="UP001370490">
    <property type="component" value="Unassembled WGS sequence"/>
</dbReference>
<feature type="region of interest" description="Disordered" evidence="1">
    <location>
        <begin position="519"/>
        <end position="553"/>
    </location>
</feature>
<gene>
    <name evidence="3" type="ORF">RJ641_013478</name>
</gene>
<feature type="region of interest" description="Disordered" evidence="1">
    <location>
        <begin position="279"/>
        <end position="328"/>
    </location>
</feature>
<keyword evidence="2" id="KW-0812">Transmembrane</keyword>
<dbReference type="PANTHER" id="PTHR34775">
    <property type="entry name" value="TRANSMEMBRANE PROTEIN"/>
    <property type="match status" value="1"/>
</dbReference>
<accession>A0AAN8WA38</accession>